<evidence type="ECO:0000313" key="6">
    <source>
        <dbReference type="Proteomes" id="UP001233271"/>
    </source>
</evidence>
<dbReference type="InterPro" id="IPR051600">
    <property type="entry name" value="Beta-PGM-like"/>
</dbReference>
<comment type="cofactor">
    <cofactor evidence="1">
        <name>Mg(2+)</name>
        <dbReference type="ChEBI" id="CHEBI:18420"/>
    </cofactor>
</comment>
<dbReference type="AlphaFoldDB" id="A0AA48L9Z7"/>
<dbReference type="InterPro" id="IPR023214">
    <property type="entry name" value="HAD_sf"/>
</dbReference>
<evidence type="ECO:0000256" key="1">
    <source>
        <dbReference type="ARBA" id="ARBA00001946"/>
    </source>
</evidence>
<dbReference type="GeneID" id="85498512"/>
<dbReference type="InterPro" id="IPR006439">
    <property type="entry name" value="HAD-SF_hydro_IA"/>
</dbReference>
<evidence type="ECO:0008006" key="7">
    <source>
        <dbReference type="Google" id="ProtNLM"/>
    </source>
</evidence>
<accession>A0AA48L9Z7</accession>
<dbReference type="GO" id="GO:0016791">
    <property type="term" value="F:phosphatase activity"/>
    <property type="evidence" value="ECO:0007669"/>
    <property type="project" value="UniProtKB-ARBA"/>
</dbReference>
<dbReference type="NCBIfam" id="TIGR01509">
    <property type="entry name" value="HAD-SF-IA-v3"/>
    <property type="match status" value="1"/>
</dbReference>
<dbReference type="PANTHER" id="PTHR46193">
    <property type="entry name" value="6-PHOSPHOGLUCONATE PHOSPHATASE"/>
    <property type="match status" value="1"/>
</dbReference>
<gene>
    <name evidence="5" type="ORF">CcaverHIS019_0702140</name>
</gene>
<evidence type="ECO:0000256" key="2">
    <source>
        <dbReference type="ARBA" id="ARBA00022723"/>
    </source>
</evidence>
<dbReference type="SUPFAM" id="SSF56784">
    <property type="entry name" value="HAD-like"/>
    <property type="match status" value="1"/>
</dbReference>
<dbReference type="PANTHER" id="PTHR46193:SF18">
    <property type="entry name" value="HEXITOL PHOSPHATASE B"/>
    <property type="match status" value="1"/>
</dbReference>
<dbReference type="SFLD" id="SFLDG01129">
    <property type="entry name" value="C1.5:_HAD__Beta-PGM__Phosphata"/>
    <property type="match status" value="1"/>
</dbReference>
<reference evidence="5" key="1">
    <citation type="journal article" date="2023" name="BMC Genomics">
        <title>Chromosome-level genome assemblies of Cutaneotrichosporon spp. (Trichosporonales, Basidiomycota) reveal imbalanced evolution between nucleotide sequences and chromosome synteny.</title>
        <authorList>
            <person name="Kobayashi Y."/>
            <person name="Kayamori A."/>
            <person name="Aoki K."/>
            <person name="Shiwa Y."/>
            <person name="Matsutani M."/>
            <person name="Fujita N."/>
            <person name="Sugita T."/>
            <person name="Iwasaki W."/>
            <person name="Tanaka N."/>
            <person name="Takashima M."/>
        </authorList>
    </citation>
    <scope>NUCLEOTIDE SEQUENCE</scope>
    <source>
        <strain evidence="5">HIS019</strain>
    </source>
</reference>
<dbReference type="Gene3D" id="1.10.150.240">
    <property type="entry name" value="Putative phosphatase, domain 2"/>
    <property type="match status" value="1"/>
</dbReference>
<dbReference type="Gene3D" id="3.40.50.1000">
    <property type="entry name" value="HAD superfamily/HAD-like"/>
    <property type="match status" value="1"/>
</dbReference>
<dbReference type="InterPro" id="IPR023198">
    <property type="entry name" value="PGP-like_dom2"/>
</dbReference>
<dbReference type="KEGG" id="ccac:CcaHIS019_0702140"/>
<keyword evidence="3" id="KW-0460">Magnesium</keyword>
<dbReference type="Pfam" id="PF00702">
    <property type="entry name" value="Hydrolase"/>
    <property type="match status" value="1"/>
</dbReference>
<organism evidence="5 6">
    <name type="scientific">Cutaneotrichosporon cavernicola</name>
    <dbReference type="NCBI Taxonomy" id="279322"/>
    <lineage>
        <taxon>Eukaryota</taxon>
        <taxon>Fungi</taxon>
        <taxon>Dikarya</taxon>
        <taxon>Basidiomycota</taxon>
        <taxon>Agaricomycotina</taxon>
        <taxon>Tremellomycetes</taxon>
        <taxon>Trichosporonales</taxon>
        <taxon>Trichosporonaceae</taxon>
        <taxon>Cutaneotrichosporon</taxon>
    </lineage>
</organism>
<dbReference type="InterPro" id="IPR036412">
    <property type="entry name" value="HAD-like_sf"/>
</dbReference>
<proteinExistence type="predicted"/>
<dbReference type="RefSeq" id="XP_060459907.1">
    <property type="nucleotide sequence ID" value="XM_060603632.1"/>
</dbReference>
<evidence type="ECO:0000256" key="4">
    <source>
        <dbReference type="ARBA" id="ARBA00023277"/>
    </source>
</evidence>
<evidence type="ECO:0000313" key="5">
    <source>
        <dbReference type="EMBL" id="BEI94642.1"/>
    </source>
</evidence>
<dbReference type="EMBL" id="AP028218">
    <property type="protein sequence ID" value="BEI94642.1"/>
    <property type="molecule type" value="Genomic_DNA"/>
</dbReference>
<keyword evidence="4" id="KW-0119">Carbohydrate metabolism</keyword>
<sequence length="248" mass="26735">MTKPRNPPTLLIDCDNTLVLSEHLAFAACATLINQILQRHEINKTFTGPQLQERFVGQNFRGMLGALSREYQLEIPPIDVDVLAKAEVEAVISHLKTSLEPAPGAAAALENVSQRKPAPTLAVVSSSALRRVNVSLQKTGLDHFFGDRVYSAASSLAVPTSKPDPAIYLHAMLRLGVAPNECIAIEDSPSGTISAIRAEIPTLGYVGAYTDGERDRMAKALKDAGAKVIMNEWSELDRCLAEMGYPAA</sequence>
<dbReference type="Proteomes" id="UP001233271">
    <property type="component" value="Chromosome 7a"/>
</dbReference>
<evidence type="ECO:0000256" key="3">
    <source>
        <dbReference type="ARBA" id="ARBA00022842"/>
    </source>
</evidence>
<dbReference type="GO" id="GO:0046872">
    <property type="term" value="F:metal ion binding"/>
    <property type="evidence" value="ECO:0007669"/>
    <property type="project" value="UniProtKB-KW"/>
</dbReference>
<name>A0AA48L9Z7_9TREE</name>
<protein>
    <recommendedName>
        <fullName evidence="7">HAD-like protein</fullName>
    </recommendedName>
</protein>
<keyword evidence="2" id="KW-0479">Metal-binding</keyword>
<keyword evidence="6" id="KW-1185">Reference proteome</keyword>
<dbReference type="SFLD" id="SFLDS00003">
    <property type="entry name" value="Haloacid_Dehalogenase"/>
    <property type="match status" value="1"/>
</dbReference>